<organism evidence="1 2">
    <name type="scientific">Nonomuraea indica</name>
    <dbReference type="NCBI Taxonomy" id="1581193"/>
    <lineage>
        <taxon>Bacteria</taxon>
        <taxon>Bacillati</taxon>
        <taxon>Actinomycetota</taxon>
        <taxon>Actinomycetes</taxon>
        <taxon>Streptosporangiales</taxon>
        <taxon>Streptosporangiaceae</taxon>
        <taxon>Nonomuraea</taxon>
    </lineage>
</organism>
<comment type="caution">
    <text evidence="1">The sequence shown here is derived from an EMBL/GenBank/DDBJ whole genome shotgun (WGS) entry which is preliminary data.</text>
</comment>
<accession>A0ABW7ZVK8</accession>
<gene>
    <name evidence="1" type="ORF">ACIBP5_00050</name>
</gene>
<evidence type="ECO:0000313" key="2">
    <source>
        <dbReference type="Proteomes" id="UP001612928"/>
    </source>
</evidence>
<dbReference type="RefSeq" id="WP_397017878.1">
    <property type="nucleotide sequence ID" value="NZ_JBITMB010000001.1"/>
</dbReference>
<keyword evidence="2" id="KW-1185">Reference proteome</keyword>
<reference evidence="1 2" key="1">
    <citation type="submission" date="2024-10" db="EMBL/GenBank/DDBJ databases">
        <title>The Natural Products Discovery Center: Release of the First 8490 Sequenced Strains for Exploring Actinobacteria Biosynthetic Diversity.</title>
        <authorList>
            <person name="Kalkreuter E."/>
            <person name="Kautsar S.A."/>
            <person name="Yang D."/>
            <person name="Bader C.D."/>
            <person name="Teijaro C.N."/>
            <person name="Fluegel L."/>
            <person name="Davis C.M."/>
            <person name="Simpson J.R."/>
            <person name="Lauterbach L."/>
            <person name="Steele A.D."/>
            <person name="Gui C."/>
            <person name="Meng S."/>
            <person name="Li G."/>
            <person name="Viehrig K."/>
            <person name="Ye F."/>
            <person name="Su P."/>
            <person name="Kiefer A.F."/>
            <person name="Nichols A."/>
            <person name="Cepeda A.J."/>
            <person name="Yan W."/>
            <person name="Fan B."/>
            <person name="Jiang Y."/>
            <person name="Adhikari A."/>
            <person name="Zheng C.-J."/>
            <person name="Schuster L."/>
            <person name="Cowan T.M."/>
            <person name="Smanski M.J."/>
            <person name="Chevrette M.G."/>
            <person name="De Carvalho L.P.S."/>
            <person name="Shen B."/>
        </authorList>
    </citation>
    <scope>NUCLEOTIDE SEQUENCE [LARGE SCALE GENOMIC DNA]</scope>
    <source>
        <strain evidence="1 2">NPDC049503</strain>
    </source>
</reference>
<dbReference type="EMBL" id="JBITMB010000001">
    <property type="protein sequence ID" value="MFI7438340.1"/>
    <property type="molecule type" value="Genomic_DNA"/>
</dbReference>
<sequence length="106" mass="11602">MAEESRDQLHRQQRAVKVLEQLLGRVANEKLPVISWSIAGSASQPALIGRCDAESAADRRNDFEAWREALAATALPDETDGDGRTRLRASVEDTFQAITVVLVADV</sequence>
<protein>
    <submittedName>
        <fullName evidence="1">Uncharacterized protein</fullName>
    </submittedName>
</protein>
<evidence type="ECO:0000313" key="1">
    <source>
        <dbReference type="EMBL" id="MFI7438340.1"/>
    </source>
</evidence>
<name>A0ABW7ZVK8_9ACTN</name>
<proteinExistence type="predicted"/>
<dbReference type="Proteomes" id="UP001612928">
    <property type="component" value="Unassembled WGS sequence"/>
</dbReference>